<gene>
    <name evidence="8" type="ORF">DL897_05520</name>
</gene>
<dbReference type="Pfam" id="PF02255">
    <property type="entry name" value="PTS_IIA"/>
    <property type="match status" value="1"/>
</dbReference>
<keyword evidence="1" id="KW-0813">Transport</keyword>
<comment type="caution">
    <text evidence="8">The sequence shown here is derived from an EMBL/GenBank/DDBJ whole genome shotgun (WGS) entry which is preliminary data.</text>
</comment>
<keyword evidence="9" id="KW-1185">Reference proteome</keyword>
<accession>A0A364K8C5</accession>
<dbReference type="Gene3D" id="1.20.58.80">
    <property type="entry name" value="Phosphotransferase system, lactose/cellobiose-type IIA subunit"/>
    <property type="match status" value="1"/>
</dbReference>
<name>A0A364K8C5_9BACL</name>
<dbReference type="CDD" id="cd00215">
    <property type="entry name" value="PTS_IIA_lac"/>
    <property type="match status" value="1"/>
</dbReference>
<evidence type="ECO:0000256" key="4">
    <source>
        <dbReference type="ARBA" id="ARBA00022683"/>
    </source>
</evidence>
<dbReference type="InterPro" id="IPR003188">
    <property type="entry name" value="PTS_IIA_lac/cel"/>
</dbReference>
<organism evidence="8 9">
    <name type="scientific">Thermoflavimicrobium daqui</name>
    <dbReference type="NCBI Taxonomy" id="2137476"/>
    <lineage>
        <taxon>Bacteria</taxon>
        <taxon>Bacillati</taxon>
        <taxon>Bacillota</taxon>
        <taxon>Bacilli</taxon>
        <taxon>Bacillales</taxon>
        <taxon>Thermoactinomycetaceae</taxon>
        <taxon>Thermoflavimicrobium</taxon>
    </lineage>
</organism>
<feature type="binding site" evidence="6">
    <location>
        <position position="85"/>
    </location>
    <ligand>
        <name>Mg(2+)</name>
        <dbReference type="ChEBI" id="CHEBI:18420"/>
        <note>ligand shared between all trimeric partners</note>
    </ligand>
</feature>
<evidence type="ECO:0000313" key="8">
    <source>
        <dbReference type="EMBL" id="RAL26450.1"/>
    </source>
</evidence>
<evidence type="ECO:0000256" key="6">
    <source>
        <dbReference type="PIRSR" id="PIRSR000699-2"/>
    </source>
</evidence>
<protein>
    <submittedName>
        <fullName evidence="8">PTS lactose/cellobiose transporter subunit IIA</fullName>
    </submittedName>
</protein>
<evidence type="ECO:0000256" key="2">
    <source>
        <dbReference type="ARBA" id="ARBA00022597"/>
    </source>
</evidence>
<reference evidence="8 9" key="2">
    <citation type="submission" date="2018-06" db="EMBL/GenBank/DDBJ databases">
        <authorList>
            <person name="Zhirakovskaya E."/>
        </authorList>
    </citation>
    <scope>NUCLEOTIDE SEQUENCE [LARGE SCALE GENOMIC DNA]</scope>
    <source>
        <strain evidence="8 9">FBKL4.011</strain>
    </source>
</reference>
<keyword evidence="6" id="KW-0460">Magnesium</keyword>
<dbReference type="OrthoDB" id="350602at2"/>
<keyword evidence="4" id="KW-0598">Phosphotransferase system</keyword>
<keyword evidence="6" id="KW-0479">Metal-binding</keyword>
<keyword evidence="2" id="KW-0762">Sugar transport</keyword>
<dbReference type="PANTHER" id="PTHR34382">
    <property type="entry name" value="PTS SYSTEM N,N'-DIACETYLCHITOBIOSE-SPECIFIC EIIA COMPONENT"/>
    <property type="match status" value="1"/>
</dbReference>
<dbReference type="EMBL" id="QJKK01000002">
    <property type="protein sequence ID" value="RAL26450.1"/>
    <property type="molecule type" value="Genomic_DNA"/>
</dbReference>
<dbReference type="GO" id="GO:0046872">
    <property type="term" value="F:metal ion binding"/>
    <property type="evidence" value="ECO:0007669"/>
    <property type="project" value="UniProtKB-KW"/>
</dbReference>
<keyword evidence="3" id="KW-0808">Transferase</keyword>
<dbReference type="SUPFAM" id="SSF46973">
    <property type="entry name" value="Enzyme IIa from lactose specific PTS, IIa-lac"/>
    <property type="match status" value="1"/>
</dbReference>
<dbReference type="GO" id="GO:0009401">
    <property type="term" value="P:phosphoenolpyruvate-dependent sugar phosphotransferase system"/>
    <property type="evidence" value="ECO:0007669"/>
    <property type="project" value="UniProtKB-KW"/>
</dbReference>
<evidence type="ECO:0000313" key="9">
    <source>
        <dbReference type="Proteomes" id="UP000251213"/>
    </source>
</evidence>
<dbReference type="InterPro" id="IPR036542">
    <property type="entry name" value="PTS_IIA_lac/cel_sf"/>
</dbReference>
<dbReference type="PROSITE" id="PS51095">
    <property type="entry name" value="PTS_EIIA_TYPE_3"/>
    <property type="match status" value="1"/>
</dbReference>
<evidence type="ECO:0000256" key="7">
    <source>
        <dbReference type="PROSITE-ProRule" id="PRU00418"/>
    </source>
</evidence>
<feature type="active site" description="Tele-phosphohistidine intermediate" evidence="5">
    <location>
        <position position="82"/>
    </location>
</feature>
<dbReference type="GO" id="GO:0016740">
    <property type="term" value="F:transferase activity"/>
    <property type="evidence" value="ECO:0007669"/>
    <property type="project" value="UniProtKB-KW"/>
</dbReference>
<feature type="modified residue" description="Phosphohistidine; by HPr" evidence="7">
    <location>
        <position position="82"/>
    </location>
</feature>
<dbReference type="Proteomes" id="UP000251213">
    <property type="component" value="Unassembled WGS sequence"/>
</dbReference>
<evidence type="ECO:0000256" key="1">
    <source>
        <dbReference type="ARBA" id="ARBA00022448"/>
    </source>
</evidence>
<dbReference type="AlphaFoldDB" id="A0A364K8C5"/>
<evidence type="ECO:0000256" key="5">
    <source>
        <dbReference type="PIRSR" id="PIRSR000699-1"/>
    </source>
</evidence>
<proteinExistence type="predicted"/>
<dbReference type="PANTHER" id="PTHR34382:SF7">
    <property type="entry name" value="PTS SYSTEM N,N'-DIACETYLCHITOBIOSE-SPECIFIC EIIA COMPONENT"/>
    <property type="match status" value="1"/>
</dbReference>
<comment type="cofactor">
    <cofactor evidence="6">
        <name>Mg(2+)</name>
        <dbReference type="ChEBI" id="CHEBI:18420"/>
    </cofactor>
    <text evidence="6">Binds 1 Mg(2+) ion per trimer.</text>
</comment>
<evidence type="ECO:0000256" key="3">
    <source>
        <dbReference type="ARBA" id="ARBA00022679"/>
    </source>
</evidence>
<dbReference type="PIRSF" id="PIRSF000699">
    <property type="entry name" value="PTS_IILac_III"/>
    <property type="match status" value="1"/>
</dbReference>
<sequence length="112" mass="12850">MKNMDPNNNLEQEIFQIISHAGTARSFAYEALQAAEDFDFLKADELLKQSEEELAEAHKTQTQLITAELNGEKLEKSLLLIHAQDHLMTAISEQKLIERIIRLTKKLREKTS</sequence>
<reference evidence="8 9" key="1">
    <citation type="submission" date="2018-06" db="EMBL/GenBank/DDBJ databases">
        <title>Thermoflavimicrobium daqus sp. nov., a thermophilic microbe isolated from Moutai-flavour Daqu.</title>
        <authorList>
            <person name="Wang X."/>
            <person name="Zhou H."/>
        </authorList>
    </citation>
    <scope>NUCLEOTIDE SEQUENCE [LARGE SCALE GENOMIC DNA]</scope>
    <source>
        <strain evidence="8 9">FBKL4.011</strain>
    </source>
</reference>